<feature type="transmembrane region" description="Helical" evidence="1">
    <location>
        <begin position="119"/>
        <end position="145"/>
    </location>
</feature>
<dbReference type="EMBL" id="UFQT01000899">
    <property type="protein sequence ID" value="SSX27912.1"/>
    <property type="molecule type" value="Genomic_DNA"/>
</dbReference>
<evidence type="ECO:0000313" key="2">
    <source>
        <dbReference type="EMBL" id="SSX27912.1"/>
    </source>
</evidence>
<keyword evidence="1" id="KW-0812">Transmembrane</keyword>
<feature type="transmembrane region" description="Helical" evidence="1">
    <location>
        <begin position="12"/>
        <end position="38"/>
    </location>
</feature>
<dbReference type="VEuPathDB" id="VectorBase:CSON014945"/>
<feature type="transmembrane region" description="Helical" evidence="1">
    <location>
        <begin position="89"/>
        <end position="113"/>
    </location>
</feature>
<proteinExistence type="predicted"/>
<evidence type="ECO:0000256" key="1">
    <source>
        <dbReference type="SAM" id="Phobius"/>
    </source>
</evidence>
<protein>
    <submittedName>
        <fullName evidence="2">CSON014945 protein</fullName>
    </submittedName>
</protein>
<keyword evidence="1" id="KW-1133">Transmembrane helix</keyword>
<name>A0A336MC10_CULSO</name>
<dbReference type="OMA" id="KCCCCAS"/>
<dbReference type="InterPro" id="IPR053077">
    <property type="entry name" value="MARVEL_domain_protein_3"/>
</dbReference>
<dbReference type="PANTHER" id="PTHR34609">
    <property type="entry name" value="GEO08273P1-RELATED"/>
    <property type="match status" value="1"/>
</dbReference>
<keyword evidence="1" id="KW-0472">Membrane</keyword>
<sequence length="164" mass="18404">MAKPHMTSCCCYSLRTGTIITGVLGIILAIITLILIFTTRAEFKTFIMDWLPSSVVKIIIALNLAMTILISILLIVGAMKRNHYLMLPWVILGIMLAIGLLISGLYTGIMLIIDGFVLAGVLWIIIGLFVVGVFIFLWVVVFSYFSDLKDENDRGRYAKQPYRR</sequence>
<gene>
    <name evidence="2" type="primary">CSON014945</name>
</gene>
<organism evidence="2">
    <name type="scientific">Culicoides sonorensis</name>
    <name type="common">Biting midge</name>
    <dbReference type="NCBI Taxonomy" id="179676"/>
    <lineage>
        <taxon>Eukaryota</taxon>
        <taxon>Metazoa</taxon>
        <taxon>Ecdysozoa</taxon>
        <taxon>Arthropoda</taxon>
        <taxon>Hexapoda</taxon>
        <taxon>Insecta</taxon>
        <taxon>Pterygota</taxon>
        <taxon>Neoptera</taxon>
        <taxon>Endopterygota</taxon>
        <taxon>Diptera</taxon>
        <taxon>Nematocera</taxon>
        <taxon>Chironomoidea</taxon>
        <taxon>Ceratopogonidae</taxon>
        <taxon>Ceratopogoninae</taxon>
        <taxon>Culicoides</taxon>
        <taxon>Monoculicoides</taxon>
    </lineage>
</organism>
<dbReference type="PANTHER" id="PTHR34609:SF17">
    <property type="entry name" value="GEO08273P1-RELATED"/>
    <property type="match status" value="1"/>
</dbReference>
<dbReference type="InterPro" id="IPR031720">
    <property type="entry name" value="DUF4728"/>
</dbReference>
<dbReference type="AlphaFoldDB" id="A0A336MC10"/>
<reference evidence="2" key="1">
    <citation type="submission" date="2018-07" db="EMBL/GenBank/DDBJ databases">
        <authorList>
            <person name="Quirk P.G."/>
            <person name="Krulwich T.A."/>
        </authorList>
    </citation>
    <scope>NUCLEOTIDE SEQUENCE</scope>
</reference>
<accession>A0A336MC10</accession>
<dbReference type="Pfam" id="PF15860">
    <property type="entry name" value="DUF4728"/>
    <property type="match status" value="1"/>
</dbReference>
<feature type="transmembrane region" description="Helical" evidence="1">
    <location>
        <begin position="58"/>
        <end position="77"/>
    </location>
</feature>